<dbReference type="EMBL" id="CAJNOQ010051217">
    <property type="protein sequence ID" value="CAF1650414.1"/>
    <property type="molecule type" value="Genomic_DNA"/>
</dbReference>
<gene>
    <name evidence="3" type="ORF">GPM918_LOCUS45482</name>
    <name evidence="4" type="ORF">SRO942_LOCUS48022</name>
</gene>
<evidence type="ECO:0000313" key="5">
    <source>
        <dbReference type="Proteomes" id="UP000663829"/>
    </source>
</evidence>
<keyword evidence="5" id="KW-1185">Reference proteome</keyword>
<evidence type="ECO:0000313" key="3">
    <source>
        <dbReference type="EMBL" id="CAF1650414.1"/>
    </source>
</evidence>
<accession>A0A816EU51</accession>
<dbReference type="Proteomes" id="UP000681722">
    <property type="component" value="Unassembled WGS sequence"/>
</dbReference>
<comment type="caution">
    <text evidence="3">The sequence shown here is derived from an EMBL/GenBank/DDBJ whole genome shotgun (WGS) entry which is preliminary data.</text>
</comment>
<name>A0A816EU51_9BILA</name>
<proteinExistence type="inferred from homology"/>
<dbReference type="Pfam" id="PF20266">
    <property type="entry name" value="Mab-21_C"/>
    <property type="match status" value="1"/>
</dbReference>
<feature type="domain" description="Mab-21-like HhH/H2TH-like" evidence="2">
    <location>
        <begin position="110"/>
        <end position="179"/>
    </location>
</feature>
<dbReference type="InterPro" id="IPR046906">
    <property type="entry name" value="Mab-21_HhH/H2TH-like"/>
</dbReference>
<comment type="similarity">
    <text evidence="1">Belongs to the mab-21 family.</text>
</comment>
<dbReference type="PANTHER" id="PTHR10656">
    <property type="entry name" value="CELL FATE DETERMINING PROTEIN MAB21-RELATED"/>
    <property type="match status" value="1"/>
</dbReference>
<organism evidence="3 5">
    <name type="scientific">Didymodactylos carnosus</name>
    <dbReference type="NCBI Taxonomy" id="1234261"/>
    <lineage>
        <taxon>Eukaryota</taxon>
        <taxon>Metazoa</taxon>
        <taxon>Spiralia</taxon>
        <taxon>Gnathifera</taxon>
        <taxon>Rotifera</taxon>
        <taxon>Eurotatoria</taxon>
        <taxon>Bdelloidea</taxon>
        <taxon>Philodinida</taxon>
        <taxon>Philodinidae</taxon>
        <taxon>Didymodactylos</taxon>
    </lineage>
</organism>
<sequence>PCQPVHMDGVLALKLNFWPQECQSFLKRIKMNRPQLYEIIIVNPNVYAVSKSSNKYSSDTIESQLEFRLSFSKIELKLAELRTKEEKILNGIARTIFHKYLHKNLIIDQQYLQSYFIKTTVLWMCEKYCFKYMSKKQIAEKWINFTCHLLEKKYCKHYFIKNLNLLNIYSNELLKQAISILKNDVDFYSIHHNKIQSSITGLDGLFDVAPETIVKEDYFYAALDYIGNIVLHFTRWLYLLEFHSYKVQLI</sequence>
<evidence type="ECO:0000256" key="1">
    <source>
        <dbReference type="ARBA" id="ARBA00008307"/>
    </source>
</evidence>
<evidence type="ECO:0000259" key="2">
    <source>
        <dbReference type="Pfam" id="PF20266"/>
    </source>
</evidence>
<dbReference type="Proteomes" id="UP000663829">
    <property type="component" value="Unassembled WGS sequence"/>
</dbReference>
<dbReference type="AlphaFoldDB" id="A0A816EU51"/>
<dbReference type="Gene3D" id="1.10.1410.40">
    <property type="match status" value="1"/>
</dbReference>
<dbReference type="EMBL" id="CAJOBC010121827">
    <property type="protein sequence ID" value="CAF4577745.1"/>
    <property type="molecule type" value="Genomic_DNA"/>
</dbReference>
<reference evidence="3" key="1">
    <citation type="submission" date="2021-02" db="EMBL/GenBank/DDBJ databases">
        <authorList>
            <person name="Nowell W R."/>
        </authorList>
    </citation>
    <scope>NUCLEOTIDE SEQUENCE</scope>
</reference>
<protein>
    <recommendedName>
        <fullName evidence="2">Mab-21-like HhH/H2TH-like domain-containing protein</fullName>
    </recommendedName>
</protein>
<dbReference type="PANTHER" id="PTHR10656:SF42">
    <property type="entry name" value="CYCLIC GMP-AMP SYNTHASE-LIKE PROTEIN-RELATED"/>
    <property type="match status" value="1"/>
</dbReference>
<evidence type="ECO:0000313" key="4">
    <source>
        <dbReference type="EMBL" id="CAF4577745.1"/>
    </source>
</evidence>
<feature type="non-terminal residue" evidence="3">
    <location>
        <position position="1"/>
    </location>
</feature>
<dbReference type="OrthoDB" id="5960800at2759"/>